<gene>
    <name evidence="2" type="ORF">EKO22_01700</name>
</gene>
<dbReference type="Pfam" id="PF12161">
    <property type="entry name" value="HsdM_N"/>
    <property type="match status" value="1"/>
</dbReference>
<accession>A0AAT9JUS3</accession>
<name>A0AAT9JUS3_SYNEL</name>
<dbReference type="InterPro" id="IPR022749">
    <property type="entry name" value="D12N6_MeTrfase_N"/>
</dbReference>
<reference evidence="2" key="1">
    <citation type="submission" date="2024-01" db="EMBL/GenBank/DDBJ databases">
        <title>Synechococcus elongatus PCC 11802, a close yet different native of Synechococcus elongatus PCC 11801.</title>
        <authorList>
            <person name="Jaiswal D."/>
            <person name="Sengupta A."/>
            <person name="Sengupta S."/>
            <person name="Pakrasi H.B."/>
            <person name="Wangikar P."/>
        </authorList>
    </citation>
    <scope>NUCLEOTIDE SEQUENCE</scope>
    <source>
        <strain evidence="2">PCC 11802</strain>
    </source>
</reference>
<dbReference type="RefSeq" id="WP_228382993.1">
    <property type="nucleotide sequence ID" value="NZ_CP034671.2"/>
</dbReference>
<protein>
    <submittedName>
        <fullName evidence="2">Type I restriction-modification system subunit M N-terminal domain-containing protein</fullName>
    </submittedName>
</protein>
<sequence length="35" mass="4168">MRGKYRDVILPMFVLRRLDCLLEGTENAVVKEVRF</sequence>
<evidence type="ECO:0000259" key="1">
    <source>
        <dbReference type="Pfam" id="PF12161"/>
    </source>
</evidence>
<evidence type="ECO:0000313" key="2">
    <source>
        <dbReference type="EMBL" id="QFZ91271.2"/>
    </source>
</evidence>
<proteinExistence type="predicted"/>
<dbReference type="EMBL" id="CP034671">
    <property type="protein sequence ID" value="QFZ91271.2"/>
    <property type="molecule type" value="Genomic_DNA"/>
</dbReference>
<dbReference type="AlphaFoldDB" id="A0AAT9JUS3"/>
<organism evidence="2">
    <name type="scientific">Synechococcus elongatus PCC 11802</name>
    <dbReference type="NCBI Taxonomy" id="2283154"/>
    <lineage>
        <taxon>Bacteria</taxon>
        <taxon>Bacillati</taxon>
        <taxon>Cyanobacteriota</taxon>
        <taxon>Cyanophyceae</taxon>
        <taxon>Synechococcales</taxon>
        <taxon>Synechococcaceae</taxon>
        <taxon>Synechococcus</taxon>
    </lineage>
</organism>
<feature type="domain" description="N6 adenine-specific DNA methyltransferase N-terminal" evidence="1">
    <location>
        <begin position="3"/>
        <end position="32"/>
    </location>
</feature>